<dbReference type="WBParaSite" id="nRc.2.0.1.t37522-RA">
    <property type="protein sequence ID" value="nRc.2.0.1.t37522-RA"/>
    <property type="gene ID" value="nRc.2.0.1.g37522"/>
</dbReference>
<proteinExistence type="predicted"/>
<protein>
    <submittedName>
        <fullName evidence="2">Uncharacterized protein</fullName>
    </submittedName>
</protein>
<sequence>MDIADINGGSAGSGLAKKVIVHKNQYMYKTHTLEGIVKKLANYTAQMSLNSDTVYTMIWGSGQAMGNMLSSAGQGIEHKYSCIQELEIVFAFVVVGFSYYSLPIGSCKPVSCTDSGVIIL</sequence>
<dbReference type="Proteomes" id="UP000887565">
    <property type="component" value="Unplaced"/>
</dbReference>
<organism evidence="1 2">
    <name type="scientific">Romanomermis culicivorax</name>
    <name type="common">Nematode worm</name>
    <dbReference type="NCBI Taxonomy" id="13658"/>
    <lineage>
        <taxon>Eukaryota</taxon>
        <taxon>Metazoa</taxon>
        <taxon>Ecdysozoa</taxon>
        <taxon>Nematoda</taxon>
        <taxon>Enoplea</taxon>
        <taxon>Dorylaimia</taxon>
        <taxon>Mermithida</taxon>
        <taxon>Mermithoidea</taxon>
        <taxon>Mermithidae</taxon>
        <taxon>Romanomermis</taxon>
    </lineage>
</organism>
<name>A0A915KFM3_ROMCU</name>
<dbReference type="AlphaFoldDB" id="A0A915KFM3"/>
<accession>A0A915KFM3</accession>
<reference evidence="2" key="1">
    <citation type="submission" date="2022-11" db="UniProtKB">
        <authorList>
            <consortium name="WormBaseParasite"/>
        </authorList>
    </citation>
    <scope>IDENTIFICATION</scope>
</reference>
<evidence type="ECO:0000313" key="1">
    <source>
        <dbReference type="Proteomes" id="UP000887565"/>
    </source>
</evidence>
<keyword evidence="1" id="KW-1185">Reference proteome</keyword>
<evidence type="ECO:0000313" key="2">
    <source>
        <dbReference type="WBParaSite" id="nRc.2.0.1.t37522-RA"/>
    </source>
</evidence>